<evidence type="ECO:0000256" key="4">
    <source>
        <dbReference type="ARBA" id="ARBA00022806"/>
    </source>
</evidence>
<evidence type="ECO:0000256" key="5">
    <source>
        <dbReference type="ARBA" id="ARBA00022840"/>
    </source>
</evidence>
<dbReference type="SUPFAM" id="SSF52540">
    <property type="entry name" value="P-loop containing nucleoside triphosphate hydrolases"/>
    <property type="match status" value="1"/>
</dbReference>
<evidence type="ECO:0000313" key="15">
    <source>
        <dbReference type="EMBL" id="MEZ8719714.1"/>
    </source>
</evidence>
<comment type="catalytic activity">
    <reaction evidence="11">
        <text>ATP + H2O = ADP + phosphate + H(+)</text>
        <dbReference type="Rhea" id="RHEA:13065"/>
        <dbReference type="ChEBI" id="CHEBI:15377"/>
        <dbReference type="ChEBI" id="CHEBI:15378"/>
        <dbReference type="ChEBI" id="CHEBI:30616"/>
        <dbReference type="ChEBI" id="CHEBI:43474"/>
        <dbReference type="ChEBI" id="CHEBI:456216"/>
        <dbReference type="EC" id="5.6.2.4"/>
    </reaction>
</comment>
<dbReference type="Gene3D" id="1.10.10.160">
    <property type="match status" value="1"/>
</dbReference>
<dbReference type="GO" id="GO:0016787">
    <property type="term" value="F:hydrolase activity"/>
    <property type="evidence" value="ECO:0007669"/>
    <property type="project" value="UniProtKB-KW"/>
</dbReference>
<keyword evidence="4 12" id="KW-0347">Helicase</keyword>
<dbReference type="Gene3D" id="1.10.486.10">
    <property type="entry name" value="PCRA, domain 4"/>
    <property type="match status" value="1"/>
</dbReference>
<evidence type="ECO:0000256" key="3">
    <source>
        <dbReference type="ARBA" id="ARBA00022801"/>
    </source>
</evidence>
<comment type="catalytic activity">
    <reaction evidence="8">
        <text>Couples ATP hydrolysis with the unwinding of duplex DNA by translocating in the 3'-5' direction.</text>
        <dbReference type="EC" id="5.6.2.4"/>
    </reaction>
</comment>
<dbReference type="Proteomes" id="UP001570071">
    <property type="component" value="Unassembled WGS sequence"/>
</dbReference>
<dbReference type="InterPro" id="IPR027417">
    <property type="entry name" value="P-loop_NTPase"/>
</dbReference>
<gene>
    <name evidence="15" type="ORF">AB6D66_01455</name>
</gene>
<evidence type="ECO:0000256" key="1">
    <source>
        <dbReference type="ARBA" id="ARBA00009922"/>
    </source>
</evidence>
<dbReference type="PROSITE" id="PS51198">
    <property type="entry name" value="UVRD_HELICASE_ATP_BIND"/>
    <property type="match status" value="1"/>
</dbReference>
<evidence type="ECO:0000256" key="6">
    <source>
        <dbReference type="ARBA" id="ARBA00023125"/>
    </source>
</evidence>
<dbReference type="Pfam" id="PF00580">
    <property type="entry name" value="UvrD-helicase"/>
    <property type="match status" value="1"/>
</dbReference>
<keyword evidence="16" id="KW-1185">Reference proteome</keyword>
<dbReference type="EMBL" id="JBFSSG010000001">
    <property type="protein sequence ID" value="MEZ8719714.1"/>
    <property type="molecule type" value="Genomic_DNA"/>
</dbReference>
<keyword evidence="2 12" id="KW-0547">Nucleotide-binding</keyword>
<keyword evidence="5 12" id="KW-0067">ATP-binding</keyword>
<evidence type="ECO:0000256" key="8">
    <source>
        <dbReference type="ARBA" id="ARBA00034617"/>
    </source>
</evidence>
<dbReference type="InterPro" id="IPR013986">
    <property type="entry name" value="DExx_box_DNA_helicase_dom_sf"/>
</dbReference>
<evidence type="ECO:0000256" key="10">
    <source>
        <dbReference type="ARBA" id="ARBA00034923"/>
    </source>
</evidence>
<evidence type="ECO:0000259" key="14">
    <source>
        <dbReference type="PROSITE" id="PS51217"/>
    </source>
</evidence>
<evidence type="ECO:0000313" key="16">
    <source>
        <dbReference type="Proteomes" id="UP001570071"/>
    </source>
</evidence>
<sequence length="679" mass="76288">MRSTEEQRALITFQGGNALVDAGPGTGKTTSLIEFVLERLQYTPATAINVLMFNGDIQREFVSRIKARGLTDLPSIRTFHSFSMNLLKQSGHLERTGLSLNMDTGPYQLTLARNALKIIADSTRSRKIAAVIRDSKTADTLLSFVGLVKAQMLPVKEVFANAGIAPTYSFLIPAYYEFEKARMAENILFFDDWVPESVKLLQKDQELRSYYQTQFSLTLIDEFQDINASQYEMVRLIKGLNANIVVVGDVDQSIYSWRGSNPGFMLTFANDFPPCTNLSLSKTFRYGHRLSLLSNHLISNNTERFDSITTSADGTPDTVVKVTPTATPASDIIKSLMEHMEGGGDPSDCAVLIRRWSQAMLFELSFLLRRVPYKMPPEFALPSSKEIKLLTVLLTFVTGSDQFLEPDERANLIYDLLRFPHTYVANTTLMEIARRLSKTETQFWASAVDTIQMANPTSKIKYENVRERLFIVSDLCSMRNQQAIDVYSKYLDETKMDEWLATSSSSATDLEEAKERIESLATVLRSMKLSCIDALDYFRRLIILSKQQTKTAHGVTLTTIFRAKGCEYPKVMLPYWDSDTMPIKKKSDSGIGVDEAEERRLAYVGMTRAKDNLEIFHCAAAEGEHPLIKASKFIHEAHVTHSLSVGDAMAGKTEIPTQQTQITKRYLNILHSTGSVAAQ</sequence>
<accession>A0ABV4MRE1</accession>
<dbReference type="EC" id="5.6.2.4" evidence="9"/>
<dbReference type="CDD" id="cd17932">
    <property type="entry name" value="DEXQc_UvrD"/>
    <property type="match status" value="1"/>
</dbReference>
<evidence type="ECO:0000256" key="11">
    <source>
        <dbReference type="ARBA" id="ARBA00048988"/>
    </source>
</evidence>
<dbReference type="Pfam" id="PF13361">
    <property type="entry name" value="UvrD_C"/>
    <property type="match status" value="1"/>
</dbReference>
<proteinExistence type="inferred from homology"/>
<dbReference type="RefSeq" id="WP_269336692.1">
    <property type="nucleotide sequence ID" value="NZ_JBFSSG010000001.1"/>
</dbReference>
<dbReference type="InterPro" id="IPR000212">
    <property type="entry name" value="DNA_helicase_UvrD/REP"/>
</dbReference>
<name>A0ABV4MRE1_9VIBR</name>
<comment type="caution">
    <text evidence="15">The sequence shown here is derived from an EMBL/GenBank/DDBJ whole genome shotgun (WGS) entry which is preliminary data.</text>
</comment>
<evidence type="ECO:0000256" key="9">
    <source>
        <dbReference type="ARBA" id="ARBA00034808"/>
    </source>
</evidence>
<dbReference type="GO" id="GO:0004386">
    <property type="term" value="F:helicase activity"/>
    <property type="evidence" value="ECO:0007669"/>
    <property type="project" value="UniProtKB-KW"/>
</dbReference>
<dbReference type="PANTHER" id="PTHR11070">
    <property type="entry name" value="UVRD / RECB / PCRA DNA HELICASE FAMILY MEMBER"/>
    <property type="match status" value="1"/>
</dbReference>
<evidence type="ECO:0000259" key="13">
    <source>
        <dbReference type="PROSITE" id="PS51198"/>
    </source>
</evidence>
<reference evidence="15 16" key="1">
    <citation type="journal article" date="2024" name="ISME J.">
        <title>Tailless and filamentous prophages are predominant in marine Vibrio.</title>
        <authorList>
            <person name="Steensen K."/>
            <person name="Seneca J."/>
            <person name="Bartlau N."/>
            <person name="Yu X.A."/>
            <person name="Hussain F.A."/>
            <person name="Polz M.F."/>
        </authorList>
    </citation>
    <scope>NUCLEOTIDE SEQUENCE [LARGE SCALE GENOMIC DNA]</scope>
    <source>
        <strain evidence="15 16">10N.239.312.F12</strain>
    </source>
</reference>
<protein>
    <recommendedName>
        <fullName evidence="9">DNA 3'-5' helicase</fullName>
        <ecNumber evidence="9">5.6.2.4</ecNumber>
    </recommendedName>
    <alternativeName>
        <fullName evidence="10">DNA 3'-5' helicase II</fullName>
    </alternativeName>
</protein>
<evidence type="ECO:0000256" key="12">
    <source>
        <dbReference type="PROSITE-ProRule" id="PRU00560"/>
    </source>
</evidence>
<keyword evidence="6" id="KW-0238">DNA-binding</keyword>
<comment type="similarity">
    <text evidence="1">Belongs to the helicase family. UvrD subfamily.</text>
</comment>
<evidence type="ECO:0000256" key="7">
    <source>
        <dbReference type="ARBA" id="ARBA00023235"/>
    </source>
</evidence>
<dbReference type="InterPro" id="IPR014017">
    <property type="entry name" value="DNA_helicase_UvrD-like_C"/>
</dbReference>
<feature type="binding site" evidence="12">
    <location>
        <begin position="22"/>
        <end position="29"/>
    </location>
    <ligand>
        <name>ATP</name>
        <dbReference type="ChEBI" id="CHEBI:30616"/>
    </ligand>
</feature>
<feature type="domain" description="UvrD-like helicase C-terminal" evidence="14">
    <location>
        <begin position="288"/>
        <end position="565"/>
    </location>
</feature>
<dbReference type="Gene3D" id="3.40.50.300">
    <property type="entry name" value="P-loop containing nucleotide triphosphate hydrolases"/>
    <property type="match status" value="2"/>
</dbReference>
<organism evidence="15 16">
    <name type="scientific">Vibrio pomeroyi</name>
    <dbReference type="NCBI Taxonomy" id="198832"/>
    <lineage>
        <taxon>Bacteria</taxon>
        <taxon>Pseudomonadati</taxon>
        <taxon>Pseudomonadota</taxon>
        <taxon>Gammaproteobacteria</taxon>
        <taxon>Vibrionales</taxon>
        <taxon>Vibrionaceae</taxon>
        <taxon>Vibrio</taxon>
    </lineage>
</organism>
<dbReference type="InterPro" id="IPR014016">
    <property type="entry name" value="UvrD-like_ATP-bd"/>
</dbReference>
<dbReference type="PANTHER" id="PTHR11070:SF2">
    <property type="entry name" value="ATP-DEPENDENT DNA HELICASE SRS2"/>
    <property type="match status" value="1"/>
</dbReference>
<keyword evidence="3 12" id="KW-0378">Hydrolase</keyword>
<dbReference type="PROSITE" id="PS51217">
    <property type="entry name" value="UVRD_HELICASE_CTER"/>
    <property type="match status" value="1"/>
</dbReference>
<evidence type="ECO:0000256" key="2">
    <source>
        <dbReference type="ARBA" id="ARBA00022741"/>
    </source>
</evidence>
<feature type="domain" description="UvrD-like helicase ATP-binding" evidence="13">
    <location>
        <begin position="1"/>
        <end position="287"/>
    </location>
</feature>
<keyword evidence="7" id="KW-0413">Isomerase</keyword>